<comment type="caution">
    <text evidence="3">The sequence shown here is derived from an EMBL/GenBank/DDBJ whole genome shotgun (WGS) entry which is preliminary data.</text>
</comment>
<dbReference type="Proteomes" id="UP001596368">
    <property type="component" value="Unassembled WGS sequence"/>
</dbReference>
<dbReference type="AlphaFoldDB" id="A0ABD5XLT2"/>
<dbReference type="InterPro" id="IPR013656">
    <property type="entry name" value="PAS_4"/>
</dbReference>
<feature type="compositionally biased region" description="Low complexity" evidence="1">
    <location>
        <begin position="171"/>
        <end position="180"/>
    </location>
</feature>
<dbReference type="SUPFAM" id="SSF55785">
    <property type="entry name" value="PYP-like sensor domain (PAS domain)"/>
    <property type="match status" value="1"/>
</dbReference>
<evidence type="ECO:0000259" key="2">
    <source>
        <dbReference type="PROSITE" id="PS50112"/>
    </source>
</evidence>
<dbReference type="NCBIfam" id="TIGR00229">
    <property type="entry name" value="sensory_box"/>
    <property type="match status" value="1"/>
</dbReference>
<gene>
    <name evidence="3" type="ORF">ACFQRB_05420</name>
</gene>
<feature type="compositionally biased region" description="Basic residues" evidence="1">
    <location>
        <begin position="118"/>
        <end position="127"/>
    </location>
</feature>
<protein>
    <submittedName>
        <fullName evidence="3">PAS domain-containing protein</fullName>
    </submittedName>
</protein>
<feature type="region of interest" description="Disordered" evidence="1">
    <location>
        <begin position="169"/>
        <end position="200"/>
    </location>
</feature>
<feature type="compositionally biased region" description="Polar residues" evidence="1">
    <location>
        <begin position="191"/>
        <end position="200"/>
    </location>
</feature>
<reference evidence="3 4" key="1">
    <citation type="journal article" date="2019" name="Int. J. Syst. Evol. Microbiol.">
        <title>The Global Catalogue of Microorganisms (GCM) 10K type strain sequencing project: providing services to taxonomists for standard genome sequencing and annotation.</title>
        <authorList>
            <consortium name="The Broad Institute Genomics Platform"/>
            <consortium name="The Broad Institute Genome Sequencing Center for Infectious Disease"/>
            <person name="Wu L."/>
            <person name="Ma J."/>
        </authorList>
    </citation>
    <scope>NUCLEOTIDE SEQUENCE [LARGE SCALE GENOMIC DNA]</scope>
    <source>
        <strain evidence="3 4">DT92</strain>
    </source>
</reference>
<dbReference type="InterPro" id="IPR000014">
    <property type="entry name" value="PAS"/>
</dbReference>
<dbReference type="PROSITE" id="PS50112">
    <property type="entry name" value="PAS"/>
    <property type="match status" value="1"/>
</dbReference>
<dbReference type="EMBL" id="JBHSZG010000001">
    <property type="protein sequence ID" value="MFC7136140.1"/>
    <property type="molecule type" value="Genomic_DNA"/>
</dbReference>
<evidence type="ECO:0000256" key="1">
    <source>
        <dbReference type="SAM" id="MobiDB-lite"/>
    </source>
</evidence>
<accession>A0ABD5XLT2</accession>
<dbReference type="SMART" id="SM00091">
    <property type="entry name" value="PAS"/>
    <property type="match status" value="1"/>
</dbReference>
<evidence type="ECO:0000313" key="3">
    <source>
        <dbReference type="EMBL" id="MFC7136140.1"/>
    </source>
</evidence>
<organism evidence="3 4">
    <name type="scientific">Halobaculum litoreum</name>
    <dbReference type="NCBI Taxonomy" id="3031998"/>
    <lineage>
        <taxon>Archaea</taxon>
        <taxon>Methanobacteriati</taxon>
        <taxon>Methanobacteriota</taxon>
        <taxon>Stenosarchaea group</taxon>
        <taxon>Halobacteria</taxon>
        <taxon>Halobacteriales</taxon>
        <taxon>Haloferacaceae</taxon>
        <taxon>Halobaculum</taxon>
    </lineage>
</organism>
<keyword evidence="4" id="KW-1185">Reference proteome</keyword>
<name>A0ABD5XLT2_9EURY</name>
<sequence>MAQSAHGRRGLAESILDHIQDKVALVDGDGVVVDVNAAVVETLGVDRESYVGENAFDHIHSEDVDRVATVFDAVRDGAPDADDTVTYRHATGDDGWVWLESRIAPSTDATTRSSSLPRHLRAGRGRTPRGADGVAARRAGAHHERRAVDVHRRLGELLFLNEAYEGCTGCRPTRSSGPRPRSWRRSPPRTATASATGWPG</sequence>
<dbReference type="Gene3D" id="3.30.450.20">
    <property type="entry name" value="PAS domain"/>
    <property type="match status" value="1"/>
</dbReference>
<dbReference type="Pfam" id="PF08448">
    <property type="entry name" value="PAS_4"/>
    <property type="match status" value="1"/>
</dbReference>
<feature type="region of interest" description="Disordered" evidence="1">
    <location>
        <begin position="108"/>
        <end position="140"/>
    </location>
</feature>
<evidence type="ECO:0000313" key="4">
    <source>
        <dbReference type="Proteomes" id="UP001596368"/>
    </source>
</evidence>
<dbReference type="InterPro" id="IPR035965">
    <property type="entry name" value="PAS-like_dom_sf"/>
</dbReference>
<feature type="domain" description="PAS" evidence="2">
    <location>
        <begin position="8"/>
        <end position="78"/>
    </location>
</feature>
<proteinExistence type="predicted"/>